<dbReference type="OrthoDB" id="10264595at2759"/>
<feature type="compositionally biased region" description="Polar residues" evidence="7">
    <location>
        <begin position="702"/>
        <end position="733"/>
    </location>
</feature>
<dbReference type="InterPro" id="IPR016024">
    <property type="entry name" value="ARM-type_fold"/>
</dbReference>
<comment type="similarity">
    <text evidence="2">Belongs to the adaptor complexes large subunit family.</text>
</comment>
<dbReference type="OMA" id="CIHTIII"/>
<keyword evidence="5" id="KW-0653">Protein transport</keyword>
<feature type="compositionally biased region" description="Basic residues" evidence="7">
    <location>
        <begin position="817"/>
        <end position="827"/>
    </location>
</feature>
<feature type="domain" description="Clathrin/coatomer adaptor adaptin-like N-terminal" evidence="8">
    <location>
        <begin position="21"/>
        <end position="602"/>
    </location>
</feature>
<evidence type="ECO:0000256" key="3">
    <source>
        <dbReference type="ARBA" id="ARBA00022448"/>
    </source>
</evidence>
<feature type="compositionally biased region" description="Basic residues" evidence="7">
    <location>
        <begin position="757"/>
        <end position="767"/>
    </location>
</feature>
<dbReference type="Gene3D" id="1.25.10.10">
    <property type="entry name" value="Leucine-rich Repeat Variant"/>
    <property type="match status" value="1"/>
</dbReference>
<accession>A8Q6B6</accession>
<evidence type="ECO:0000313" key="10">
    <source>
        <dbReference type="Proteomes" id="UP000008837"/>
    </source>
</evidence>
<dbReference type="InterPro" id="IPR002553">
    <property type="entry name" value="Clathrin/coatomer_adapt-like_N"/>
</dbReference>
<feature type="compositionally biased region" description="Basic and acidic residues" evidence="7">
    <location>
        <begin position="768"/>
        <end position="780"/>
    </location>
</feature>
<dbReference type="VEuPathDB" id="FungiDB:MGL_2912"/>
<comment type="subcellular location">
    <subcellularLocation>
        <location evidence="1">Endomembrane system</location>
    </subcellularLocation>
</comment>
<dbReference type="STRING" id="425265.A8Q6B6"/>
<dbReference type="Pfam" id="PF01602">
    <property type="entry name" value="Adaptin_N"/>
    <property type="match status" value="1"/>
</dbReference>
<dbReference type="RefSeq" id="XP_001729926.1">
    <property type="nucleotide sequence ID" value="XM_001729874.1"/>
</dbReference>
<evidence type="ECO:0000256" key="1">
    <source>
        <dbReference type="ARBA" id="ARBA00004308"/>
    </source>
</evidence>
<dbReference type="GO" id="GO:0006623">
    <property type="term" value="P:protein targeting to vacuole"/>
    <property type="evidence" value="ECO:0007669"/>
    <property type="project" value="TreeGrafter"/>
</dbReference>
<keyword evidence="4" id="KW-0677">Repeat</keyword>
<dbReference type="GO" id="GO:0030123">
    <property type="term" value="C:AP-3 adaptor complex"/>
    <property type="evidence" value="ECO:0007669"/>
    <property type="project" value="InterPro"/>
</dbReference>
<dbReference type="InterPro" id="IPR017105">
    <property type="entry name" value="AP3_complex_dsu"/>
</dbReference>
<dbReference type="EMBL" id="AAYY01000010">
    <property type="protein sequence ID" value="EDP42712.1"/>
    <property type="molecule type" value="Genomic_DNA"/>
</dbReference>
<dbReference type="InParanoid" id="A8Q6B6"/>
<dbReference type="AlphaFoldDB" id="A8Q6B6"/>
<name>A8Q6B6_MALGO</name>
<proteinExistence type="inferred from homology"/>
<evidence type="ECO:0000256" key="2">
    <source>
        <dbReference type="ARBA" id="ARBA00006613"/>
    </source>
</evidence>
<dbReference type="PANTHER" id="PTHR22781">
    <property type="entry name" value="DELTA ADAPTIN-RELATED"/>
    <property type="match status" value="1"/>
</dbReference>
<dbReference type="PIRSF" id="PIRSF037092">
    <property type="entry name" value="AP3_complex_delta"/>
    <property type="match status" value="1"/>
</dbReference>
<dbReference type="SUPFAM" id="SSF48371">
    <property type="entry name" value="ARM repeat"/>
    <property type="match status" value="1"/>
</dbReference>
<evidence type="ECO:0000256" key="5">
    <source>
        <dbReference type="ARBA" id="ARBA00022927"/>
    </source>
</evidence>
<evidence type="ECO:0000256" key="7">
    <source>
        <dbReference type="SAM" id="MobiDB-lite"/>
    </source>
</evidence>
<dbReference type="GeneID" id="5854233"/>
<organism evidence="9 10">
    <name type="scientific">Malassezia globosa (strain ATCC MYA-4612 / CBS 7966)</name>
    <name type="common">Dandruff-associated fungus</name>
    <dbReference type="NCBI Taxonomy" id="425265"/>
    <lineage>
        <taxon>Eukaryota</taxon>
        <taxon>Fungi</taxon>
        <taxon>Dikarya</taxon>
        <taxon>Basidiomycota</taxon>
        <taxon>Ustilaginomycotina</taxon>
        <taxon>Malasseziomycetes</taxon>
        <taxon>Malasseziales</taxon>
        <taxon>Malasseziaceae</taxon>
        <taxon>Malassezia</taxon>
    </lineage>
</organism>
<dbReference type="FunCoup" id="A8Q6B6">
    <property type="interactions" value="296"/>
</dbReference>
<dbReference type="KEGG" id="mgl:MGL_2912"/>
<reference evidence="9 10" key="1">
    <citation type="journal article" date="2007" name="Proc. Natl. Acad. Sci. U.S.A.">
        <title>Dandruff-associated Malassezia genomes reveal convergent and divergent virulence traits shared with plant and human fungal pathogens.</title>
        <authorList>
            <person name="Xu J."/>
            <person name="Saunders C.W."/>
            <person name="Hu P."/>
            <person name="Grant R.A."/>
            <person name="Boekhout T."/>
            <person name="Kuramae E.E."/>
            <person name="Kronstad J.W."/>
            <person name="Deangelis Y.M."/>
            <person name="Reeder N.L."/>
            <person name="Johnstone K.R."/>
            <person name="Leland M."/>
            <person name="Fieno A.M."/>
            <person name="Begley W.M."/>
            <person name="Sun Y."/>
            <person name="Lacey M.P."/>
            <person name="Chaudhary T."/>
            <person name="Keough T."/>
            <person name="Chu L."/>
            <person name="Sears R."/>
            <person name="Yuan B."/>
            <person name="Dawson T.L.Jr."/>
        </authorList>
    </citation>
    <scope>NUCLEOTIDE SEQUENCE [LARGE SCALE GENOMIC DNA]</scope>
    <source>
        <strain evidence="10">ATCC MYA-4612 / CBS 7966</strain>
    </source>
</reference>
<keyword evidence="10" id="KW-1185">Reference proteome</keyword>
<dbReference type="GO" id="GO:0010008">
    <property type="term" value="C:endosome membrane"/>
    <property type="evidence" value="ECO:0007669"/>
    <property type="project" value="TreeGrafter"/>
</dbReference>
<keyword evidence="3" id="KW-0813">Transport</keyword>
<keyword evidence="6" id="KW-0472">Membrane</keyword>
<feature type="region of interest" description="Disordered" evidence="7">
    <location>
        <begin position="685"/>
        <end position="827"/>
    </location>
</feature>
<sequence length="827" mass="92434">MFEKSLTSLIKGLRSHRGKDEAKYIAQMTEEIRSEIKSADMDIKAEAVLKLAYLHMLGYRISSASFHIVETMASSNYRIKFIGYLAASLCFSEDTEVLILATNLIKKDLHAASPLDALAALNGLSHIITQELARHLADDVIMMLTHTRALVRKRAVLVLYQVILQCPEVLERTYERIRDLLCDNDQSVVTATINVLCELARRNPAPFVLLSPQLFEILTSSSNNWLLIKVIKLFGALTPVEPRLVRKLVKPISSIISTTPAMSLLYECIHTAIIGGMLERPDSDELAYRCVENLGRFLQDSDQNLRYISLLALDKLTPSHPHLVAQHQQLILESMWHPDFTIRLRALELVVRLASDPLSLRPIVDFLVMYLSSSEDISSSPSAAQMLQKTLDADKAHVLEPSVPSHITFSALKKFHVQVAESILDVGCANKFRHVRDPSWYLNVLIRLAQMVDASIVSRISDQLTDFVFMHESVQAEACAMLLPLLLNENIYNRENPLSNLLRAGALITSEFVEHMQSIPDVVQSLLRDETHDLPSRTVAVLVHSALKIFAYWTAQLSQNWNQGAKKSLECVTEYLVHHLVTLSQKDDAEVYERCKEGLQLFVLLQNGIKGSDVQDKAPVPDSTQEWGDATIPESTAPRALHLLLPLFHVRSEILDPPAPLPSSMDLHAWIVSESSWKQMLDAVEPISKPPGSHSKMLEGHTSIQKASTSASTLLPDASSTLARASSVRSSSGPEHGSKPLSARDHSDNPFYLTSKPRMKKSSRKKHSDIARPSEPKPEFDDLQDIPIVKLDLSDLTPQKNHDTPTPRTSSQVRPKVVSHKKSARRK</sequence>
<comment type="caution">
    <text evidence="9">The sequence shown here is derived from an EMBL/GenBank/DDBJ whole genome shotgun (WGS) entry which is preliminary data.</text>
</comment>
<dbReference type="PANTHER" id="PTHR22781:SF12">
    <property type="entry name" value="AP-3 COMPLEX SUBUNIT DELTA-1"/>
    <property type="match status" value="1"/>
</dbReference>
<protein>
    <recommendedName>
        <fullName evidence="8">Clathrin/coatomer adaptor adaptin-like N-terminal domain-containing protein</fullName>
    </recommendedName>
</protein>
<feature type="compositionally biased region" description="Basic and acidic residues" evidence="7">
    <location>
        <begin position="736"/>
        <end position="748"/>
    </location>
</feature>
<evidence type="ECO:0000259" key="8">
    <source>
        <dbReference type="Pfam" id="PF01602"/>
    </source>
</evidence>
<dbReference type="GO" id="GO:0006896">
    <property type="term" value="P:Golgi to vacuole transport"/>
    <property type="evidence" value="ECO:0007669"/>
    <property type="project" value="TreeGrafter"/>
</dbReference>
<dbReference type="Proteomes" id="UP000008837">
    <property type="component" value="Unassembled WGS sequence"/>
</dbReference>
<evidence type="ECO:0000313" key="9">
    <source>
        <dbReference type="EMBL" id="EDP42712.1"/>
    </source>
</evidence>
<evidence type="ECO:0000256" key="4">
    <source>
        <dbReference type="ARBA" id="ARBA00022737"/>
    </source>
</evidence>
<gene>
    <name evidence="9" type="ORF">MGL_2912</name>
</gene>
<evidence type="ECO:0000256" key="6">
    <source>
        <dbReference type="ARBA" id="ARBA00023136"/>
    </source>
</evidence>
<dbReference type="InterPro" id="IPR011989">
    <property type="entry name" value="ARM-like"/>
</dbReference>